<dbReference type="GeneID" id="98128859"/>
<evidence type="ECO:0000313" key="3">
    <source>
        <dbReference type="Proteomes" id="UP001600064"/>
    </source>
</evidence>
<dbReference type="Proteomes" id="UP001600064">
    <property type="component" value="Unassembled WGS sequence"/>
</dbReference>
<feature type="domain" description="Carboxymuconolactone decarboxylase-like" evidence="1">
    <location>
        <begin position="44"/>
        <end position="100"/>
    </location>
</feature>
<protein>
    <recommendedName>
        <fullName evidence="1">Carboxymuconolactone decarboxylase-like domain-containing protein</fullName>
    </recommendedName>
</protein>
<dbReference type="PANTHER" id="PTHR34846">
    <property type="entry name" value="4-CARBOXYMUCONOLACTONE DECARBOXYLASE FAMILY PROTEIN (AFU_ORTHOLOGUE AFUA_6G11590)"/>
    <property type="match status" value="1"/>
</dbReference>
<accession>A0ABR4D3H6</accession>
<dbReference type="Pfam" id="PF02627">
    <property type="entry name" value="CMD"/>
    <property type="match status" value="1"/>
</dbReference>
<proteinExistence type="predicted"/>
<evidence type="ECO:0000313" key="2">
    <source>
        <dbReference type="EMBL" id="KAL2264888.1"/>
    </source>
</evidence>
<name>A0ABR4D3H6_9PEZI</name>
<comment type="caution">
    <text evidence="2">The sequence shown here is derived from an EMBL/GenBank/DDBJ whole genome shotgun (WGS) entry which is preliminary data.</text>
</comment>
<organism evidence="2 3">
    <name type="scientific">Remersonia thermophila</name>
    <dbReference type="NCBI Taxonomy" id="72144"/>
    <lineage>
        <taxon>Eukaryota</taxon>
        <taxon>Fungi</taxon>
        <taxon>Dikarya</taxon>
        <taxon>Ascomycota</taxon>
        <taxon>Pezizomycotina</taxon>
        <taxon>Sordariomycetes</taxon>
        <taxon>Sordariomycetidae</taxon>
        <taxon>Sordariales</taxon>
        <taxon>Sordariales incertae sedis</taxon>
        <taxon>Remersonia</taxon>
    </lineage>
</organism>
<dbReference type="InterPro" id="IPR029032">
    <property type="entry name" value="AhpD-like"/>
</dbReference>
<dbReference type="Gene3D" id="1.20.1290.10">
    <property type="entry name" value="AhpD-like"/>
    <property type="match status" value="1"/>
</dbReference>
<keyword evidence="3" id="KW-1185">Reference proteome</keyword>
<dbReference type="InterPro" id="IPR003779">
    <property type="entry name" value="CMD-like"/>
</dbReference>
<dbReference type="SUPFAM" id="SSF69118">
    <property type="entry name" value="AhpD-like"/>
    <property type="match status" value="1"/>
</dbReference>
<sequence length="194" mass="21527">MRLPYVSDPPPTASPDEAAIVDRIRARRAPRPLQPLDLTLLHSPPVADGWNSFLGAVRTQTTLPADLREIAISRVAVVNRAWYEWMHHAPLAVKGGVTEQGMEVVKREGELKLAGGEGVPEGLTEKQWAVVCYTDEMTRNVQVRDETFERLKELFGEREIVEITATIACYNCVSRFLVALDVGERNGLGPDATH</sequence>
<reference evidence="2 3" key="1">
    <citation type="journal article" date="2024" name="Commun. Biol.">
        <title>Comparative genomic analysis of thermophilic fungi reveals convergent evolutionary adaptations and gene losses.</title>
        <authorList>
            <person name="Steindorff A.S."/>
            <person name="Aguilar-Pontes M.V."/>
            <person name="Robinson A.J."/>
            <person name="Andreopoulos B."/>
            <person name="LaButti K."/>
            <person name="Kuo A."/>
            <person name="Mondo S."/>
            <person name="Riley R."/>
            <person name="Otillar R."/>
            <person name="Haridas S."/>
            <person name="Lipzen A."/>
            <person name="Grimwood J."/>
            <person name="Schmutz J."/>
            <person name="Clum A."/>
            <person name="Reid I.D."/>
            <person name="Moisan M.C."/>
            <person name="Butler G."/>
            <person name="Nguyen T.T.M."/>
            <person name="Dewar K."/>
            <person name="Conant G."/>
            <person name="Drula E."/>
            <person name="Henrissat B."/>
            <person name="Hansel C."/>
            <person name="Singer S."/>
            <person name="Hutchinson M.I."/>
            <person name="de Vries R.P."/>
            <person name="Natvig D.O."/>
            <person name="Powell A.J."/>
            <person name="Tsang A."/>
            <person name="Grigoriev I.V."/>
        </authorList>
    </citation>
    <scope>NUCLEOTIDE SEQUENCE [LARGE SCALE GENOMIC DNA]</scope>
    <source>
        <strain evidence="2 3">ATCC 22073</strain>
    </source>
</reference>
<dbReference type="PANTHER" id="PTHR34846:SF11">
    <property type="entry name" value="4-CARBOXYMUCONOLACTONE DECARBOXYLASE FAMILY PROTEIN (AFU_ORTHOLOGUE AFUA_6G11590)"/>
    <property type="match status" value="1"/>
</dbReference>
<gene>
    <name evidence="2" type="ORF">VTJ83DRAFT_7398</name>
</gene>
<evidence type="ECO:0000259" key="1">
    <source>
        <dbReference type="Pfam" id="PF02627"/>
    </source>
</evidence>
<dbReference type="RefSeq" id="XP_070863615.1">
    <property type="nucleotide sequence ID" value="XM_071014215.1"/>
</dbReference>
<dbReference type="EMBL" id="JAZGUE010000007">
    <property type="protein sequence ID" value="KAL2264888.1"/>
    <property type="molecule type" value="Genomic_DNA"/>
</dbReference>